<dbReference type="GO" id="GO:0000801">
    <property type="term" value="C:central element"/>
    <property type="evidence" value="ECO:0007669"/>
    <property type="project" value="InterPro"/>
</dbReference>
<gene>
    <name evidence="2" type="ORF">NP493_213g03036</name>
</gene>
<name>A0AAD9UE53_RIDPI</name>
<dbReference type="Proteomes" id="UP001209878">
    <property type="component" value="Unassembled WGS sequence"/>
</dbReference>
<comment type="caution">
    <text evidence="2">The sequence shown here is derived from an EMBL/GenBank/DDBJ whole genome shotgun (WGS) entry which is preliminary data.</text>
</comment>
<sequence>MSTQNGYKESSSLDDTDSVSEHAVTAEPGEASGPMAGSSLTESVNVASIDTRGLALVCVTQASLSESMQQLIDDINAKRKEDTHLMENYKKASEMHVHKACEVLEQMMFDNYEKQGKVIQAKLHELVSALNRTAQLESELHQFKQMLGLLYQDIHKEK</sequence>
<feature type="region of interest" description="Disordered" evidence="1">
    <location>
        <begin position="1"/>
        <end position="39"/>
    </location>
</feature>
<proteinExistence type="predicted"/>
<evidence type="ECO:0000313" key="3">
    <source>
        <dbReference type="Proteomes" id="UP001209878"/>
    </source>
</evidence>
<evidence type="ECO:0000256" key="1">
    <source>
        <dbReference type="SAM" id="MobiDB-lite"/>
    </source>
</evidence>
<dbReference type="PANTHER" id="PTHR28398">
    <property type="entry name" value="SYNAPTONEMAL COMPLEX CENTRAL ELEMENT PROTEIN 2"/>
    <property type="match status" value="1"/>
</dbReference>
<reference evidence="2" key="1">
    <citation type="journal article" date="2023" name="Mol. Biol. Evol.">
        <title>Third-Generation Sequencing Reveals the Adaptive Role of the Epigenome in Three Deep-Sea Polychaetes.</title>
        <authorList>
            <person name="Perez M."/>
            <person name="Aroh O."/>
            <person name="Sun Y."/>
            <person name="Lan Y."/>
            <person name="Juniper S.K."/>
            <person name="Young C.R."/>
            <person name="Angers B."/>
            <person name="Qian P.Y."/>
        </authorList>
    </citation>
    <scope>NUCLEOTIDE SEQUENCE</scope>
    <source>
        <strain evidence="2">R07B-5</strain>
    </source>
</reference>
<dbReference type="PANTHER" id="PTHR28398:SF1">
    <property type="entry name" value="SYNAPTONEMAL COMPLEX CENTRAL ELEMENT PROTEIN 2"/>
    <property type="match status" value="1"/>
</dbReference>
<dbReference type="InterPro" id="IPR034609">
    <property type="entry name" value="Syce2"/>
</dbReference>
<dbReference type="EMBL" id="JAODUO010000213">
    <property type="protein sequence ID" value="KAK2186107.1"/>
    <property type="molecule type" value="Genomic_DNA"/>
</dbReference>
<organism evidence="2 3">
    <name type="scientific">Ridgeia piscesae</name>
    <name type="common">Tubeworm</name>
    <dbReference type="NCBI Taxonomy" id="27915"/>
    <lineage>
        <taxon>Eukaryota</taxon>
        <taxon>Metazoa</taxon>
        <taxon>Spiralia</taxon>
        <taxon>Lophotrochozoa</taxon>
        <taxon>Annelida</taxon>
        <taxon>Polychaeta</taxon>
        <taxon>Sedentaria</taxon>
        <taxon>Canalipalpata</taxon>
        <taxon>Sabellida</taxon>
        <taxon>Siboglinidae</taxon>
        <taxon>Ridgeia</taxon>
    </lineage>
</organism>
<keyword evidence="3" id="KW-1185">Reference proteome</keyword>
<accession>A0AAD9UE53</accession>
<feature type="compositionally biased region" description="Polar residues" evidence="1">
    <location>
        <begin position="1"/>
        <end position="10"/>
    </location>
</feature>
<evidence type="ECO:0008006" key="4">
    <source>
        <dbReference type="Google" id="ProtNLM"/>
    </source>
</evidence>
<dbReference type="GO" id="GO:0007130">
    <property type="term" value="P:synaptonemal complex assembly"/>
    <property type="evidence" value="ECO:0007669"/>
    <property type="project" value="InterPro"/>
</dbReference>
<evidence type="ECO:0000313" key="2">
    <source>
        <dbReference type="EMBL" id="KAK2186107.1"/>
    </source>
</evidence>
<dbReference type="AlphaFoldDB" id="A0AAD9UE53"/>
<protein>
    <recommendedName>
        <fullName evidence="4">Synaptonemal complex central element protein 2</fullName>
    </recommendedName>
</protein>